<feature type="compositionally biased region" description="Low complexity" evidence="2">
    <location>
        <begin position="53"/>
        <end position="76"/>
    </location>
</feature>
<dbReference type="AlphaFoldDB" id="A0A1J7IKP9"/>
<dbReference type="InParanoid" id="A0A1J7IKP9"/>
<feature type="coiled-coil region" evidence="1">
    <location>
        <begin position="328"/>
        <end position="355"/>
    </location>
</feature>
<dbReference type="Proteomes" id="UP000182658">
    <property type="component" value="Unassembled WGS sequence"/>
</dbReference>
<gene>
    <name evidence="3" type="ORF">CONLIGDRAFT_619866</name>
</gene>
<evidence type="ECO:0008006" key="5">
    <source>
        <dbReference type="Google" id="ProtNLM"/>
    </source>
</evidence>
<dbReference type="OrthoDB" id="5342758at2759"/>
<feature type="compositionally biased region" description="Acidic residues" evidence="2">
    <location>
        <begin position="573"/>
        <end position="582"/>
    </location>
</feature>
<feature type="compositionally biased region" description="Low complexity" evidence="2">
    <location>
        <begin position="218"/>
        <end position="237"/>
    </location>
</feature>
<accession>A0A1J7IKP9</accession>
<evidence type="ECO:0000256" key="1">
    <source>
        <dbReference type="SAM" id="Coils"/>
    </source>
</evidence>
<organism evidence="3 4">
    <name type="scientific">Coniochaeta ligniaria NRRL 30616</name>
    <dbReference type="NCBI Taxonomy" id="1408157"/>
    <lineage>
        <taxon>Eukaryota</taxon>
        <taxon>Fungi</taxon>
        <taxon>Dikarya</taxon>
        <taxon>Ascomycota</taxon>
        <taxon>Pezizomycotina</taxon>
        <taxon>Sordariomycetes</taxon>
        <taxon>Sordariomycetidae</taxon>
        <taxon>Coniochaetales</taxon>
        <taxon>Coniochaetaceae</taxon>
        <taxon>Coniochaeta</taxon>
    </lineage>
</organism>
<name>A0A1J7IKP9_9PEZI</name>
<feature type="region of interest" description="Disordered" evidence="2">
    <location>
        <begin position="573"/>
        <end position="679"/>
    </location>
</feature>
<feature type="region of interest" description="Disordered" evidence="2">
    <location>
        <begin position="195"/>
        <end position="238"/>
    </location>
</feature>
<evidence type="ECO:0000313" key="3">
    <source>
        <dbReference type="EMBL" id="OIW28143.1"/>
    </source>
</evidence>
<reference evidence="3 4" key="1">
    <citation type="submission" date="2016-10" db="EMBL/GenBank/DDBJ databases">
        <title>Draft genome sequence of Coniochaeta ligniaria NRRL30616, a lignocellulolytic fungus for bioabatement of inhibitors in plant biomass hydrolysates.</title>
        <authorList>
            <consortium name="DOE Joint Genome Institute"/>
            <person name="Jimenez D.J."/>
            <person name="Hector R.E."/>
            <person name="Riley R."/>
            <person name="Sun H."/>
            <person name="Grigoriev I.V."/>
            <person name="Van Elsas J.D."/>
            <person name="Nichols N.N."/>
        </authorList>
    </citation>
    <scope>NUCLEOTIDE SEQUENCE [LARGE SCALE GENOMIC DNA]</scope>
    <source>
        <strain evidence="3 4">NRRL 30616</strain>
    </source>
</reference>
<evidence type="ECO:0000313" key="4">
    <source>
        <dbReference type="Proteomes" id="UP000182658"/>
    </source>
</evidence>
<dbReference type="STRING" id="1408157.A0A1J7IKP9"/>
<sequence length="679" mass="74505">MTSKSSFLPRLSLSRGDAPVLPFHNPSSPPLRQKPSEYDLSELSPRPDDALLPSSPSQSYRRSSSPSARYSDHASSAGSESKPKSRILFAGPPPPIATSALLYRDEEDTASSRHVSHRPHHGTTASFARNALTSVGSVLFERASSAASSSHTSRAVDRQSYEPDTVWRNLQQRERALQKELQHLLDVQSAGLSASLDPTMRTTPGASNPLPGSRSDVSDAGTATPTGGGASLSSTSSRQIPEYEQIVVPVRQPQRRPMGLVTARTALARNMSVLADLKSEEEAVLTAAIAARKKALAQLKRLAGRRAGIVSELKALESDGQEPLGQELMELGRERSAVSREIVELEERLLGLRSRQRWLDARIEDVNNRREAGLSGYRNALKEVDANVSTLLKRPPVKPLDLEAVRPPKRDEEGNEIAGAMGQSPGGVEFLRLRPERRTINMARDWWEGEIRILEDRKGDVDKDRTALEGGVRVWQEAIKLVSDFEARLGNVMKGTFHDEGKGKNKEPTPEEAMHAQLDRMAEVITGLERLLLKAEDRSWNLLICAIGAELEAFKQAEQLLRDALRAAGFGGEDYDANDDEGLTPQLGRSMSAKGSPIKQDGPPRKDDLVDLHDEHDDTATTESDNEVPPDLLVAHEEEQDASPVLNRSSVSRRDEQEDTENEVPREFLAEHAGNGEAE</sequence>
<dbReference type="EMBL" id="KV875099">
    <property type="protein sequence ID" value="OIW28143.1"/>
    <property type="molecule type" value="Genomic_DNA"/>
</dbReference>
<feature type="region of interest" description="Disordered" evidence="2">
    <location>
        <begin position="1"/>
        <end position="127"/>
    </location>
</feature>
<protein>
    <recommendedName>
        <fullName evidence="5">Autophagy-related protein 28</fullName>
    </recommendedName>
</protein>
<keyword evidence="1" id="KW-0175">Coiled coil</keyword>
<keyword evidence="4" id="KW-1185">Reference proteome</keyword>
<evidence type="ECO:0000256" key="2">
    <source>
        <dbReference type="SAM" id="MobiDB-lite"/>
    </source>
</evidence>
<feature type="compositionally biased region" description="Basic and acidic residues" evidence="2">
    <location>
        <begin position="602"/>
        <end position="619"/>
    </location>
</feature>
<proteinExistence type="predicted"/>